<dbReference type="GO" id="GO:0140664">
    <property type="term" value="F:ATP-dependent DNA damage sensor activity"/>
    <property type="evidence" value="ECO:0007669"/>
    <property type="project" value="InterPro"/>
</dbReference>
<reference evidence="12" key="1">
    <citation type="submission" date="2025-08" db="UniProtKB">
        <authorList>
            <consortium name="Ensembl"/>
        </authorList>
    </citation>
    <scope>IDENTIFICATION</scope>
</reference>
<dbReference type="KEGG" id="ngi:103724430"/>
<evidence type="ECO:0000256" key="3">
    <source>
        <dbReference type="ARBA" id="ARBA00022763"/>
    </source>
</evidence>
<dbReference type="FunFam" id="3.40.50.300:FF:000820">
    <property type="entry name" value="MutS homolog 5 (E. coli)"/>
    <property type="match status" value="1"/>
</dbReference>
<feature type="domain" description="DNA mismatch repair proteins mutS family" evidence="11">
    <location>
        <begin position="660"/>
        <end position="676"/>
    </location>
</feature>
<dbReference type="SMART" id="SM00534">
    <property type="entry name" value="MUTSac"/>
    <property type="match status" value="1"/>
</dbReference>
<dbReference type="GO" id="GO:0030983">
    <property type="term" value="F:mismatched DNA binding"/>
    <property type="evidence" value="ECO:0007669"/>
    <property type="project" value="InterPro"/>
</dbReference>
<dbReference type="RefSeq" id="XP_008819731.1">
    <property type="nucleotide sequence ID" value="XM_008821509.2"/>
</dbReference>
<keyword evidence="7" id="KW-0469">Meiosis</keyword>
<keyword evidence="5" id="KW-0238">DNA-binding</keyword>
<dbReference type="SMART" id="SM00533">
    <property type="entry name" value="MUTSd"/>
    <property type="match status" value="1"/>
</dbReference>
<evidence type="ECO:0000256" key="1">
    <source>
        <dbReference type="ARBA" id="ARBA00006271"/>
    </source>
</evidence>
<sequence>MAFRVTPCLTPGPGPGAASAGFPSPQVPGEDGEMDEDEEEGAEVHLCVLWSSGYLGIAYYDTSDSTIHFMPDAPDHESLKLLQRVLDEVSPQTVVTSAKQDENMTQFLGKLASQEHRETKRPEIIFLPSMDFGPEISKQRLLSGNYTFIPQSMTASEKVLFLSSIVPFDCLLTVRALGGLLKFLSRRRIGVELEDPNVSVPILGFKKFVLTHLVSIDQDTYSVLQIFKSESHPSVYKVASGLKEGLSLFGILNRCRCKWGEKLLRLWFTRPTHELRELNSRLDVIQFFLLPQNLDMAQMLHRLLSHIRNVPLILKRMKLASTKVRDWQVLYKTVYSALGLRDACRSLPQSIQLFRDIAQEFSDDLYYIASLIGKVVDFERSLAENRFTVLPNIDPEIDEKKRRLMGLPSFLTEVAQKELENLDSCVPSCSVIYIPLIGFLLSIPRLSSMLEASDFEVEGLDFMFLSEEKLHYRSARTKELDALLGDLHCEIRDQETLLMYQLQCQVLARASVLTRVLDLASRLDVLLALASAAREYGYSRPHYSPQLHGVQIRNGRHPLMELCARTFVPNSTDCSGEQGRVKVITGPNSSGKSVYLKQVGLITFMALVGSFVPAEEATIGAIDAIFTRIHSCESISLGLSTFMIDLNQVAKAVNNATEQSLVLMDEFGKGTNTVDGLALLAAVLRHWVALGPTCPHIFVATNFLSLVQLQLLPQGPLVQYLTMETCEDGNDIVFFYQLCQGVANASHASYTAAQAGLPDRLIARGKEVSDLIRSGKPITPIKELLRKNQMENCQALVDKFLKLDLEDPSVDLDVFMSQEVLPAATTIL</sequence>
<name>A0A8C6RHL5_NANGA</name>
<dbReference type="Gene3D" id="3.40.50.300">
    <property type="entry name" value="P-loop containing nucleotide triphosphate hydrolases"/>
    <property type="match status" value="1"/>
</dbReference>
<evidence type="ECO:0000256" key="9">
    <source>
        <dbReference type="ARBA" id="ARBA00071136"/>
    </source>
</evidence>
<dbReference type="GO" id="GO:0006298">
    <property type="term" value="P:mismatch repair"/>
    <property type="evidence" value="ECO:0007669"/>
    <property type="project" value="InterPro"/>
</dbReference>
<dbReference type="PANTHER" id="PTHR11361">
    <property type="entry name" value="DNA MISMATCH REPAIR PROTEIN MUTS FAMILY MEMBER"/>
    <property type="match status" value="1"/>
</dbReference>
<dbReference type="PROSITE" id="PS00486">
    <property type="entry name" value="DNA_MISMATCH_REPAIR_2"/>
    <property type="match status" value="1"/>
</dbReference>
<keyword evidence="6" id="KW-0234">DNA repair</keyword>
<dbReference type="OrthoDB" id="29596at2759"/>
<feature type="compositionally biased region" description="Acidic residues" evidence="10">
    <location>
        <begin position="30"/>
        <end position="41"/>
    </location>
</feature>
<evidence type="ECO:0000256" key="10">
    <source>
        <dbReference type="SAM" id="MobiDB-lite"/>
    </source>
</evidence>
<organism evidence="12 13">
    <name type="scientific">Nannospalax galili</name>
    <name type="common">Northern Israeli blind subterranean mole rat</name>
    <name type="synonym">Spalax galili</name>
    <dbReference type="NCBI Taxonomy" id="1026970"/>
    <lineage>
        <taxon>Eukaryota</taxon>
        <taxon>Metazoa</taxon>
        <taxon>Chordata</taxon>
        <taxon>Craniata</taxon>
        <taxon>Vertebrata</taxon>
        <taxon>Euteleostomi</taxon>
        <taxon>Mammalia</taxon>
        <taxon>Eutheria</taxon>
        <taxon>Euarchontoglires</taxon>
        <taxon>Glires</taxon>
        <taxon>Rodentia</taxon>
        <taxon>Myomorpha</taxon>
        <taxon>Muroidea</taxon>
        <taxon>Spalacidae</taxon>
        <taxon>Spalacinae</taxon>
        <taxon>Nannospalax</taxon>
    </lineage>
</organism>
<dbReference type="GO" id="GO:0005524">
    <property type="term" value="F:ATP binding"/>
    <property type="evidence" value="ECO:0007669"/>
    <property type="project" value="UniProtKB-KW"/>
</dbReference>
<dbReference type="InterPro" id="IPR011184">
    <property type="entry name" value="DNA_mismatch_repair_Msh2"/>
</dbReference>
<dbReference type="Gene3D" id="1.10.1420.10">
    <property type="match status" value="1"/>
</dbReference>
<dbReference type="InterPro" id="IPR027417">
    <property type="entry name" value="P-loop_NTPase"/>
</dbReference>
<accession>A0A8C6RHL5</accession>
<evidence type="ECO:0000256" key="2">
    <source>
        <dbReference type="ARBA" id="ARBA00022741"/>
    </source>
</evidence>
<evidence type="ECO:0000256" key="7">
    <source>
        <dbReference type="ARBA" id="ARBA00023254"/>
    </source>
</evidence>
<dbReference type="GO" id="GO:0051026">
    <property type="term" value="P:chiasma assembly"/>
    <property type="evidence" value="ECO:0007669"/>
    <property type="project" value="TreeGrafter"/>
</dbReference>
<keyword evidence="2" id="KW-0547">Nucleotide-binding</keyword>
<dbReference type="SUPFAM" id="SSF48334">
    <property type="entry name" value="DNA repair protein MutS, domain III"/>
    <property type="match status" value="1"/>
</dbReference>
<dbReference type="GO" id="GO:0005634">
    <property type="term" value="C:nucleus"/>
    <property type="evidence" value="ECO:0007669"/>
    <property type="project" value="TreeGrafter"/>
</dbReference>
<dbReference type="InterPro" id="IPR007696">
    <property type="entry name" value="DNA_mismatch_repair_MutS_core"/>
</dbReference>
<dbReference type="InterPro" id="IPR036187">
    <property type="entry name" value="DNA_mismatch_repair_MutS_sf"/>
</dbReference>
<dbReference type="OMA" id="CSVYFMP"/>
<dbReference type="InterPro" id="IPR045076">
    <property type="entry name" value="MutS"/>
</dbReference>
<dbReference type="CDD" id="cd03281">
    <property type="entry name" value="ABC_MSH5_euk"/>
    <property type="match status" value="1"/>
</dbReference>
<evidence type="ECO:0000256" key="8">
    <source>
        <dbReference type="ARBA" id="ARBA00057350"/>
    </source>
</evidence>
<proteinExistence type="inferred from homology"/>
<dbReference type="InterPro" id="IPR000432">
    <property type="entry name" value="DNA_mismatch_repair_MutS_C"/>
</dbReference>
<dbReference type="PIRSF" id="PIRSF005813">
    <property type="entry name" value="MSH2"/>
    <property type="match status" value="1"/>
</dbReference>
<dbReference type="Pfam" id="PF00488">
    <property type="entry name" value="MutS_V"/>
    <property type="match status" value="1"/>
</dbReference>
<evidence type="ECO:0000256" key="6">
    <source>
        <dbReference type="ARBA" id="ARBA00023204"/>
    </source>
</evidence>
<evidence type="ECO:0000313" key="12">
    <source>
        <dbReference type="Ensembl" id="ENSNGAP00000019079.1"/>
    </source>
</evidence>
<keyword evidence="13" id="KW-1185">Reference proteome</keyword>
<feature type="region of interest" description="Disordered" evidence="10">
    <location>
        <begin position="1"/>
        <end position="41"/>
    </location>
</feature>
<gene>
    <name evidence="12" type="primary">Msh5</name>
</gene>
<keyword evidence="4" id="KW-0067">ATP-binding</keyword>
<evidence type="ECO:0000256" key="5">
    <source>
        <dbReference type="ARBA" id="ARBA00023125"/>
    </source>
</evidence>
<dbReference type="Pfam" id="PF05192">
    <property type="entry name" value="MutS_III"/>
    <property type="match status" value="1"/>
</dbReference>
<dbReference type="SUPFAM" id="SSF52540">
    <property type="entry name" value="P-loop containing nucleoside triphosphate hydrolases"/>
    <property type="match status" value="1"/>
</dbReference>
<dbReference type="PANTHER" id="PTHR11361:SF20">
    <property type="entry name" value="MUTS PROTEIN HOMOLOG 5"/>
    <property type="match status" value="1"/>
</dbReference>
<dbReference type="FunFam" id="1.10.1420.10:FF:000008">
    <property type="entry name" value="MutS homolog 5 (E. coli)"/>
    <property type="match status" value="1"/>
</dbReference>
<comment type="function">
    <text evidence="8">Involved in DNA mismatch repair and meiotic recombination processes. Facilitates crossovers between homologs during meiosis.</text>
</comment>
<dbReference type="InterPro" id="IPR007861">
    <property type="entry name" value="DNA_mismatch_repair_MutS_clamp"/>
</dbReference>
<dbReference type="Proteomes" id="UP000694381">
    <property type="component" value="Unassembled WGS sequence"/>
</dbReference>
<dbReference type="AlphaFoldDB" id="A0A8C6RHL5"/>
<keyword evidence="3" id="KW-0227">DNA damage</keyword>
<evidence type="ECO:0000313" key="13">
    <source>
        <dbReference type="Proteomes" id="UP000694381"/>
    </source>
</evidence>
<dbReference type="GeneTree" id="ENSGT00550000074977"/>
<comment type="similarity">
    <text evidence="1">Belongs to the DNA mismatch repair MutS family.</text>
</comment>
<evidence type="ECO:0000259" key="11">
    <source>
        <dbReference type="PROSITE" id="PS00486"/>
    </source>
</evidence>
<dbReference type="CTD" id="4439"/>
<protein>
    <recommendedName>
        <fullName evidence="9">MutS protein homolog 5</fullName>
    </recommendedName>
</protein>
<dbReference type="Pfam" id="PF05190">
    <property type="entry name" value="MutS_IV"/>
    <property type="match status" value="1"/>
</dbReference>
<evidence type="ECO:0000256" key="4">
    <source>
        <dbReference type="ARBA" id="ARBA00022840"/>
    </source>
</evidence>
<dbReference type="GeneID" id="103724430"/>
<dbReference type="Ensembl" id="ENSNGAT00000024737.1">
    <property type="protein sequence ID" value="ENSNGAP00000019079.1"/>
    <property type="gene ID" value="ENSNGAG00000018979.1"/>
</dbReference>
<reference evidence="12" key="2">
    <citation type="submission" date="2025-09" db="UniProtKB">
        <authorList>
            <consortium name="Ensembl"/>
        </authorList>
    </citation>
    <scope>IDENTIFICATION</scope>
</reference>